<dbReference type="InParanoid" id="A0A317XMB9"/>
<dbReference type="GO" id="GO:0046513">
    <property type="term" value="P:ceramide biosynthetic process"/>
    <property type="evidence" value="ECO:0007669"/>
    <property type="project" value="InterPro"/>
</dbReference>
<dbReference type="Pfam" id="PF03798">
    <property type="entry name" value="TRAM_LAG1_CLN8"/>
    <property type="match status" value="1"/>
</dbReference>
<evidence type="ECO:0000313" key="14">
    <source>
        <dbReference type="Proteomes" id="UP000246740"/>
    </source>
</evidence>
<evidence type="ECO:0000259" key="12">
    <source>
        <dbReference type="PROSITE" id="PS50922"/>
    </source>
</evidence>
<evidence type="ECO:0000256" key="1">
    <source>
        <dbReference type="ARBA" id="ARBA00004477"/>
    </source>
</evidence>
<keyword evidence="8" id="KW-0325">Glycoprotein</keyword>
<evidence type="ECO:0000256" key="4">
    <source>
        <dbReference type="ARBA" id="ARBA00022692"/>
    </source>
</evidence>
<dbReference type="PANTHER" id="PTHR12560">
    <property type="entry name" value="LONGEVITY ASSURANCE FACTOR 1 LAG1"/>
    <property type="match status" value="1"/>
</dbReference>
<feature type="region of interest" description="Disordered" evidence="10">
    <location>
        <begin position="77"/>
        <end position="96"/>
    </location>
</feature>
<sequence length="473" mass="54518">MSNTAPPPTRPTAGRKRAPSFSEAIAQVPQNANAQDETADPAVADRIAQQASSLAAAASSSSSSSATKDPLAASTAASTGVSSSSSSTSSSANDDQDIYKSKGLVRDILTFRWMTAPASSFQLASIFILAYLNWNFFIGTSENNPMAPFLTLSHRVPQSQVILDSLPPKDPAQRFLQNLIPRSQESFETRYQKGYNDLLFLVFYVIVFSFLRQSTTLYIFKPFAKWWGIKSETKQARFTEQGYAVLYWGCAAAMGLYVMSFQDSWWYNLEHLWIKYPHWQMRSELKLYYLLQFAFWLQQALVMLLRLEKPRKDYYELIAHHLVTLWLIGWSYLINLTMIGTTVFVCMDIPDTWLGLSKALNYMGLDNITVAIFAIFMVIWSYFRIYLSAATLWSVWFEFDKIPAYTRFWQPDKGWWLVPWMKYQIFTPLFLLLLLNLFWYVLMWRIMFRAIRGVVADEREDGEDDDDESKKTQ</sequence>
<evidence type="ECO:0000256" key="9">
    <source>
        <dbReference type="PROSITE-ProRule" id="PRU00205"/>
    </source>
</evidence>
<organism evidence="13 14">
    <name type="scientific">Testicularia cyperi</name>
    <dbReference type="NCBI Taxonomy" id="1882483"/>
    <lineage>
        <taxon>Eukaryota</taxon>
        <taxon>Fungi</taxon>
        <taxon>Dikarya</taxon>
        <taxon>Basidiomycota</taxon>
        <taxon>Ustilaginomycotina</taxon>
        <taxon>Ustilaginomycetes</taxon>
        <taxon>Ustilaginales</taxon>
        <taxon>Anthracoideaceae</taxon>
        <taxon>Testicularia</taxon>
    </lineage>
</organism>
<protein>
    <submittedName>
        <fullName evidence="13">LAG1-domain-containing protein</fullName>
    </submittedName>
</protein>
<feature type="transmembrane region" description="Helical" evidence="11">
    <location>
        <begin position="198"/>
        <end position="220"/>
    </location>
</feature>
<accession>A0A317XMB9</accession>
<dbReference type="OrthoDB" id="3053196at2759"/>
<dbReference type="Proteomes" id="UP000246740">
    <property type="component" value="Unassembled WGS sequence"/>
</dbReference>
<evidence type="ECO:0000256" key="2">
    <source>
        <dbReference type="ARBA" id="ARBA00009808"/>
    </source>
</evidence>
<keyword evidence="3" id="KW-0808">Transferase</keyword>
<evidence type="ECO:0000256" key="6">
    <source>
        <dbReference type="ARBA" id="ARBA00022989"/>
    </source>
</evidence>
<feature type="region of interest" description="Disordered" evidence="10">
    <location>
        <begin position="1"/>
        <end position="46"/>
    </location>
</feature>
<feature type="transmembrane region" description="Helical" evidence="11">
    <location>
        <begin position="241"/>
        <end position="259"/>
    </location>
</feature>
<keyword evidence="6 11" id="KW-1133">Transmembrane helix</keyword>
<evidence type="ECO:0000256" key="7">
    <source>
        <dbReference type="ARBA" id="ARBA00023136"/>
    </source>
</evidence>
<dbReference type="AlphaFoldDB" id="A0A317XMB9"/>
<keyword evidence="5" id="KW-0256">Endoplasmic reticulum</keyword>
<keyword evidence="4 9" id="KW-0812">Transmembrane</keyword>
<dbReference type="SMART" id="SM00724">
    <property type="entry name" value="TLC"/>
    <property type="match status" value="1"/>
</dbReference>
<comment type="similarity">
    <text evidence="2">Belongs to the sphingosine N-acyltransferase family.</text>
</comment>
<evidence type="ECO:0000313" key="13">
    <source>
        <dbReference type="EMBL" id="PWY99454.1"/>
    </source>
</evidence>
<feature type="transmembrane region" description="Helical" evidence="11">
    <location>
        <begin position="423"/>
        <end position="442"/>
    </location>
</feature>
<feature type="domain" description="TLC" evidence="12">
    <location>
        <begin position="233"/>
        <end position="452"/>
    </location>
</feature>
<feature type="transmembrane region" description="Helical" evidence="11">
    <location>
        <begin position="368"/>
        <end position="387"/>
    </location>
</feature>
<comment type="subcellular location">
    <subcellularLocation>
        <location evidence="1">Endoplasmic reticulum membrane</location>
        <topology evidence="1">Multi-pass membrane protein</topology>
    </subcellularLocation>
</comment>
<feature type="transmembrane region" description="Helical" evidence="11">
    <location>
        <begin position="287"/>
        <end position="307"/>
    </location>
</feature>
<dbReference type="STRING" id="1882483.A0A317XMB9"/>
<dbReference type="InterPro" id="IPR016439">
    <property type="entry name" value="Lag1/Lac1-like"/>
</dbReference>
<proteinExistence type="inferred from homology"/>
<reference evidence="13 14" key="1">
    <citation type="journal article" date="2018" name="Mol. Biol. Evol.">
        <title>Broad Genomic Sampling Reveals a Smut Pathogenic Ancestry of the Fungal Clade Ustilaginomycotina.</title>
        <authorList>
            <person name="Kijpornyongpan T."/>
            <person name="Mondo S.J."/>
            <person name="Barry K."/>
            <person name="Sandor L."/>
            <person name="Lee J."/>
            <person name="Lipzen A."/>
            <person name="Pangilinan J."/>
            <person name="LaButti K."/>
            <person name="Hainaut M."/>
            <person name="Henrissat B."/>
            <person name="Grigoriev I.V."/>
            <person name="Spatafora J.W."/>
            <person name="Aime M.C."/>
        </authorList>
    </citation>
    <scope>NUCLEOTIDE SEQUENCE [LARGE SCALE GENOMIC DNA]</scope>
    <source>
        <strain evidence="13 14">MCA 3645</strain>
    </source>
</reference>
<evidence type="ECO:0000256" key="10">
    <source>
        <dbReference type="SAM" id="MobiDB-lite"/>
    </source>
</evidence>
<name>A0A317XMB9_9BASI</name>
<evidence type="ECO:0000256" key="8">
    <source>
        <dbReference type="ARBA" id="ARBA00023180"/>
    </source>
</evidence>
<feature type="transmembrane region" description="Helical" evidence="11">
    <location>
        <begin position="109"/>
        <end position="132"/>
    </location>
</feature>
<dbReference type="GO" id="GO:0050291">
    <property type="term" value="F:sphingosine N-acyltransferase activity"/>
    <property type="evidence" value="ECO:0007669"/>
    <property type="project" value="InterPro"/>
</dbReference>
<feature type="compositionally biased region" description="Pro residues" evidence="10">
    <location>
        <begin position="1"/>
        <end position="10"/>
    </location>
</feature>
<dbReference type="PROSITE" id="PS50922">
    <property type="entry name" value="TLC"/>
    <property type="match status" value="1"/>
</dbReference>
<evidence type="ECO:0000256" key="5">
    <source>
        <dbReference type="ARBA" id="ARBA00022824"/>
    </source>
</evidence>
<dbReference type="FunCoup" id="A0A317XMB9">
    <property type="interactions" value="250"/>
</dbReference>
<feature type="compositionally biased region" description="Low complexity" evidence="10">
    <location>
        <begin position="77"/>
        <end position="92"/>
    </location>
</feature>
<dbReference type="EMBL" id="KZ819195">
    <property type="protein sequence ID" value="PWY99454.1"/>
    <property type="molecule type" value="Genomic_DNA"/>
</dbReference>
<keyword evidence="14" id="KW-1185">Reference proteome</keyword>
<dbReference type="GO" id="GO:0005789">
    <property type="term" value="C:endoplasmic reticulum membrane"/>
    <property type="evidence" value="ECO:0007669"/>
    <property type="project" value="UniProtKB-SubCell"/>
</dbReference>
<evidence type="ECO:0000256" key="11">
    <source>
        <dbReference type="SAM" id="Phobius"/>
    </source>
</evidence>
<dbReference type="InterPro" id="IPR006634">
    <property type="entry name" value="TLC-dom"/>
</dbReference>
<gene>
    <name evidence="13" type="ORF">BCV70DRAFT_201020</name>
</gene>
<evidence type="ECO:0000256" key="3">
    <source>
        <dbReference type="ARBA" id="ARBA00022679"/>
    </source>
</evidence>
<dbReference type="PANTHER" id="PTHR12560:SF11">
    <property type="entry name" value="CERAMIDE SYNTHASE LAC1-RELATED"/>
    <property type="match status" value="1"/>
</dbReference>
<keyword evidence="7 9" id="KW-0472">Membrane</keyword>